<organism evidence="1 2">
    <name type="scientific">Aquabacterium soli</name>
    <dbReference type="NCBI Taxonomy" id="2493092"/>
    <lineage>
        <taxon>Bacteria</taxon>
        <taxon>Pseudomonadati</taxon>
        <taxon>Pseudomonadota</taxon>
        <taxon>Betaproteobacteria</taxon>
        <taxon>Burkholderiales</taxon>
        <taxon>Aquabacterium</taxon>
    </lineage>
</organism>
<proteinExistence type="predicted"/>
<accession>A0A3R8SBR4</accession>
<comment type="caution">
    <text evidence="1">The sequence shown here is derived from an EMBL/GenBank/DDBJ whole genome shotgun (WGS) entry which is preliminary data.</text>
</comment>
<sequence length="102" mass="11755">MNTTEQLVEATLDDLWFDLEDLCRLGVVEACWLEERLTNGLVIACEDAPDTTRCYNHITLTRVRRLAALERDFEAVPELAALVADMECEIQRLKERLQCLED</sequence>
<reference evidence="1 2" key="1">
    <citation type="submission" date="2018-12" db="EMBL/GenBank/DDBJ databases">
        <title>The whole draft genome of Aquabacterium sp. SJQ9.</title>
        <authorList>
            <person name="Sun L."/>
            <person name="Gao X."/>
            <person name="Chen W."/>
            <person name="Huang K."/>
        </authorList>
    </citation>
    <scope>NUCLEOTIDE SEQUENCE [LARGE SCALE GENOMIC DNA]</scope>
    <source>
        <strain evidence="1 2">SJQ9</strain>
    </source>
</reference>
<evidence type="ECO:0000313" key="1">
    <source>
        <dbReference type="EMBL" id="RRS05967.1"/>
    </source>
</evidence>
<keyword evidence="2" id="KW-1185">Reference proteome</keyword>
<gene>
    <name evidence="1" type="ORF">EIP75_03685</name>
</gene>
<dbReference type="RefSeq" id="WP_125241874.1">
    <property type="nucleotide sequence ID" value="NZ_RSED01000002.1"/>
</dbReference>
<evidence type="ECO:0000313" key="2">
    <source>
        <dbReference type="Proteomes" id="UP000269265"/>
    </source>
</evidence>
<dbReference type="AlphaFoldDB" id="A0A3R8SBR4"/>
<dbReference type="EMBL" id="RSED01000002">
    <property type="protein sequence ID" value="RRS05967.1"/>
    <property type="molecule type" value="Genomic_DNA"/>
</dbReference>
<name>A0A3R8SBR4_9BURK</name>
<dbReference type="OrthoDB" id="9799091at2"/>
<dbReference type="Gene3D" id="1.10.1660.10">
    <property type="match status" value="1"/>
</dbReference>
<dbReference type="Proteomes" id="UP000269265">
    <property type="component" value="Unassembled WGS sequence"/>
</dbReference>
<protein>
    <submittedName>
        <fullName evidence="1">MerR family transcriptional regulator</fullName>
    </submittedName>
</protein>